<protein>
    <submittedName>
        <fullName evidence="8">Extracellular solute-binding protein</fullName>
    </submittedName>
</protein>
<feature type="signal peptide" evidence="7">
    <location>
        <begin position="1"/>
        <end position="28"/>
    </location>
</feature>
<dbReference type="PANTHER" id="PTHR43649:SF33">
    <property type="entry name" value="POLYGALACTURONAN_RHAMNOGALACTURONAN-BINDING PROTEIN YTCQ"/>
    <property type="match status" value="1"/>
</dbReference>
<dbReference type="SUPFAM" id="SSF53850">
    <property type="entry name" value="Periplasmic binding protein-like II"/>
    <property type="match status" value="1"/>
</dbReference>
<feature type="chain" id="PRO_5047343277" evidence="7">
    <location>
        <begin position="29"/>
        <end position="544"/>
    </location>
</feature>
<keyword evidence="3" id="KW-0472">Membrane</keyword>
<name>A0ABW0W5V4_9BACL</name>
<dbReference type="InterPro" id="IPR006059">
    <property type="entry name" value="SBP"/>
</dbReference>
<dbReference type="Proteomes" id="UP001596047">
    <property type="component" value="Unassembled WGS sequence"/>
</dbReference>
<dbReference type="CDD" id="cd13580">
    <property type="entry name" value="PBP2_AlgQ_like_1"/>
    <property type="match status" value="1"/>
</dbReference>
<keyword evidence="4" id="KW-0564">Palmitate</keyword>
<dbReference type="EMBL" id="JBHSOW010000106">
    <property type="protein sequence ID" value="MFC5652863.1"/>
    <property type="molecule type" value="Genomic_DNA"/>
</dbReference>
<feature type="compositionally biased region" description="Low complexity" evidence="6">
    <location>
        <begin position="34"/>
        <end position="54"/>
    </location>
</feature>
<accession>A0ABW0W5V4</accession>
<dbReference type="PROSITE" id="PS51257">
    <property type="entry name" value="PROKAR_LIPOPROTEIN"/>
    <property type="match status" value="1"/>
</dbReference>
<evidence type="ECO:0000256" key="7">
    <source>
        <dbReference type="SAM" id="SignalP"/>
    </source>
</evidence>
<dbReference type="PANTHER" id="PTHR43649">
    <property type="entry name" value="ARABINOSE-BINDING PROTEIN-RELATED"/>
    <property type="match status" value="1"/>
</dbReference>
<evidence type="ECO:0000256" key="2">
    <source>
        <dbReference type="ARBA" id="ARBA00022729"/>
    </source>
</evidence>
<evidence type="ECO:0000256" key="4">
    <source>
        <dbReference type="ARBA" id="ARBA00023139"/>
    </source>
</evidence>
<feature type="region of interest" description="Disordered" evidence="6">
    <location>
        <begin position="34"/>
        <end position="74"/>
    </location>
</feature>
<keyword evidence="5" id="KW-0449">Lipoprotein</keyword>
<evidence type="ECO:0000313" key="9">
    <source>
        <dbReference type="Proteomes" id="UP001596047"/>
    </source>
</evidence>
<organism evidence="8 9">
    <name type="scientific">Paenibacillus solisilvae</name>
    <dbReference type="NCBI Taxonomy" id="2486751"/>
    <lineage>
        <taxon>Bacteria</taxon>
        <taxon>Bacillati</taxon>
        <taxon>Bacillota</taxon>
        <taxon>Bacilli</taxon>
        <taxon>Bacillales</taxon>
        <taxon>Paenibacillaceae</taxon>
        <taxon>Paenibacillus</taxon>
    </lineage>
</organism>
<dbReference type="Pfam" id="PF13416">
    <property type="entry name" value="SBP_bac_8"/>
    <property type="match status" value="1"/>
</dbReference>
<keyword evidence="1" id="KW-1003">Cell membrane</keyword>
<evidence type="ECO:0000256" key="3">
    <source>
        <dbReference type="ARBA" id="ARBA00023136"/>
    </source>
</evidence>
<comment type="caution">
    <text evidence="8">The sequence shown here is derived from an EMBL/GenBank/DDBJ whole genome shotgun (WGS) entry which is preliminary data.</text>
</comment>
<evidence type="ECO:0000256" key="5">
    <source>
        <dbReference type="ARBA" id="ARBA00023288"/>
    </source>
</evidence>
<sequence length="544" mass="59469">MKKSKLLSIRKMSAVLLVFTLAAGTLLAACSNNSPNNTTSGSNVNNKTTNNTGNKPDDQKNGNGTGTAQQEEPTPISIMTTFFGAEPPGPDNVIVKEIEKRTNTKLNITWVSPNSYNEKVNVTLASGDIPDLTLIGDNFAPNVRTMAEQGAFWELESYIKDYPSLSEYPKEAWDNSRYQDGKIYGVPRVRGLDGGMVSVRKDWLDKLKLPVPKTMDDLYNVMKAFTNDDPDGNGKKDTVGLVGSIGSDGLGLGSFAPIVNTFQNANDGWKIDGSGKLVNMITDKSTRDALAWLSKAYKEGLIHSDFATLKNTQAREAVMAGKAGIAFEAASAAWVMTEGIRATNPSGDMLPLVSLTGPSGIPYIGKNVGYNGIFVIPKTVSEEKMKKILSFLDFGASAEGYELGSYGFKDIHFTKDGDFYVQTEQAKKDIVSTSAIGQIFTRYDKYAYAKAPNVPADYYNRNKGIIDEIGKVSVSNPSFGLYSETWTKYRNDLLKKVTDLQVKIMLGTESLDKWDAFTKELASDPNWNKSLEELNSAYNKKAGK</sequence>
<evidence type="ECO:0000256" key="6">
    <source>
        <dbReference type="SAM" id="MobiDB-lite"/>
    </source>
</evidence>
<dbReference type="InterPro" id="IPR050490">
    <property type="entry name" value="Bact_solute-bd_prot1"/>
</dbReference>
<gene>
    <name evidence="8" type="ORF">ACFPYJ_27920</name>
</gene>
<dbReference type="RefSeq" id="WP_379191517.1">
    <property type="nucleotide sequence ID" value="NZ_JBHSOW010000106.1"/>
</dbReference>
<evidence type="ECO:0000313" key="8">
    <source>
        <dbReference type="EMBL" id="MFC5652863.1"/>
    </source>
</evidence>
<dbReference type="Gene3D" id="3.40.190.10">
    <property type="entry name" value="Periplasmic binding protein-like II"/>
    <property type="match status" value="2"/>
</dbReference>
<keyword evidence="2 7" id="KW-0732">Signal</keyword>
<evidence type="ECO:0000256" key="1">
    <source>
        <dbReference type="ARBA" id="ARBA00022475"/>
    </source>
</evidence>
<proteinExistence type="predicted"/>
<keyword evidence="9" id="KW-1185">Reference proteome</keyword>
<reference evidence="9" key="1">
    <citation type="journal article" date="2019" name="Int. J. Syst. Evol. Microbiol.">
        <title>The Global Catalogue of Microorganisms (GCM) 10K type strain sequencing project: providing services to taxonomists for standard genome sequencing and annotation.</title>
        <authorList>
            <consortium name="The Broad Institute Genomics Platform"/>
            <consortium name="The Broad Institute Genome Sequencing Center for Infectious Disease"/>
            <person name="Wu L."/>
            <person name="Ma J."/>
        </authorList>
    </citation>
    <scope>NUCLEOTIDE SEQUENCE [LARGE SCALE GENOMIC DNA]</scope>
    <source>
        <strain evidence="9">CGMCC 1.3240</strain>
    </source>
</reference>